<dbReference type="GO" id="GO:0017089">
    <property type="term" value="F:glycolipid transfer activity"/>
    <property type="evidence" value="ECO:0007669"/>
    <property type="project" value="TreeGrafter"/>
</dbReference>
<gene>
    <name evidence="6" type="primary">lptA</name>
    <name evidence="6" type="ORF">PL336_00865</name>
</gene>
<evidence type="ECO:0000256" key="3">
    <source>
        <dbReference type="ARBA" id="ARBA00022764"/>
    </source>
</evidence>
<keyword evidence="3" id="KW-0574">Periplasm</keyword>
<dbReference type="Proteomes" id="UP001210770">
    <property type="component" value="Chromosome"/>
</dbReference>
<feature type="domain" description="Organic solvent tolerance-like N-terminal" evidence="5">
    <location>
        <begin position="41"/>
        <end position="146"/>
    </location>
</feature>
<evidence type="ECO:0000313" key="7">
    <source>
        <dbReference type="Proteomes" id="UP001210770"/>
    </source>
</evidence>
<organism evidence="6 7">
    <name type="scientific">Sulfitobacter faviae</name>
    <dbReference type="NCBI Taxonomy" id="1775881"/>
    <lineage>
        <taxon>Bacteria</taxon>
        <taxon>Pseudomonadati</taxon>
        <taxon>Pseudomonadota</taxon>
        <taxon>Alphaproteobacteria</taxon>
        <taxon>Rhodobacterales</taxon>
        <taxon>Roseobacteraceae</taxon>
        <taxon>Sulfitobacter</taxon>
    </lineage>
</organism>
<accession>A0AAX3LPM1</accession>
<dbReference type="InterPro" id="IPR005653">
    <property type="entry name" value="OstA-like_N"/>
</dbReference>
<feature type="chain" id="PRO_5043545044" evidence="4">
    <location>
        <begin position="23"/>
        <end position="164"/>
    </location>
</feature>
<dbReference type="Pfam" id="PF03968">
    <property type="entry name" value="LptD_N"/>
    <property type="match status" value="1"/>
</dbReference>
<keyword evidence="1" id="KW-0813">Transport</keyword>
<evidence type="ECO:0000256" key="4">
    <source>
        <dbReference type="SAM" id="SignalP"/>
    </source>
</evidence>
<dbReference type="GO" id="GO:0015920">
    <property type="term" value="P:lipopolysaccharide transport"/>
    <property type="evidence" value="ECO:0007669"/>
    <property type="project" value="InterPro"/>
</dbReference>
<evidence type="ECO:0000256" key="2">
    <source>
        <dbReference type="ARBA" id="ARBA00022729"/>
    </source>
</evidence>
<dbReference type="NCBIfam" id="TIGR03002">
    <property type="entry name" value="outer_YhbN_LptA"/>
    <property type="match status" value="1"/>
</dbReference>
<dbReference type="InterPro" id="IPR014340">
    <property type="entry name" value="LptA"/>
</dbReference>
<dbReference type="GO" id="GO:0009279">
    <property type="term" value="C:cell outer membrane"/>
    <property type="evidence" value="ECO:0007669"/>
    <property type="project" value="TreeGrafter"/>
</dbReference>
<dbReference type="PANTHER" id="PTHR36504">
    <property type="entry name" value="LIPOPOLYSACCHARIDE EXPORT SYSTEM PROTEIN LPTA"/>
    <property type="match status" value="1"/>
</dbReference>
<evidence type="ECO:0000313" key="6">
    <source>
        <dbReference type="EMBL" id="WCE70432.1"/>
    </source>
</evidence>
<evidence type="ECO:0000256" key="1">
    <source>
        <dbReference type="ARBA" id="ARBA00022448"/>
    </source>
</evidence>
<dbReference type="GO" id="GO:0030288">
    <property type="term" value="C:outer membrane-bounded periplasmic space"/>
    <property type="evidence" value="ECO:0007669"/>
    <property type="project" value="TreeGrafter"/>
</dbReference>
<keyword evidence="2 4" id="KW-0732">Signal</keyword>
<sequence>MRHLFILMLPLFFALQAAPVSAQSANVAFGALEQDTSQPVEVTADNLSVDNATGTAVFTGNVLISQGEMTLSAGKVEVVYRASDQGIAKLEATGGVVLVAGEDAAESQRADYDIDAGTLVMRGDVLMTQGPSALSAQEMTVNLNDGTAQMSGGVKTILQPGSDN</sequence>
<dbReference type="EMBL" id="CP116423">
    <property type="protein sequence ID" value="WCE70432.1"/>
    <property type="molecule type" value="Genomic_DNA"/>
</dbReference>
<dbReference type="InterPro" id="IPR052037">
    <property type="entry name" value="LPS_export_LptA"/>
</dbReference>
<reference evidence="6" key="1">
    <citation type="submission" date="2023-01" db="EMBL/GenBank/DDBJ databases">
        <title>Comparative genomic analysis of cold water coral derived Sulfitobacter faviae: insights into their metabolism and habitat adaptation.</title>
        <authorList>
            <person name="Guo Y."/>
            <person name="Lin S."/>
            <person name="Huang Z."/>
            <person name="Tang K."/>
            <person name="Wang X."/>
        </authorList>
    </citation>
    <scope>NUCLEOTIDE SEQUENCE</scope>
    <source>
        <strain evidence="6">SCSIO W_1865</strain>
    </source>
</reference>
<protein>
    <submittedName>
        <fullName evidence="6">Lipopolysaccharide transport periplasmic protein LptA</fullName>
    </submittedName>
</protein>
<proteinExistence type="predicted"/>
<dbReference type="PANTHER" id="PTHR36504:SF1">
    <property type="entry name" value="LIPOPOLYSACCHARIDE EXPORT SYSTEM PROTEIN LPTA"/>
    <property type="match status" value="1"/>
</dbReference>
<feature type="signal peptide" evidence="4">
    <location>
        <begin position="1"/>
        <end position="22"/>
    </location>
</feature>
<dbReference type="Gene3D" id="2.60.450.10">
    <property type="entry name" value="Lipopolysaccharide (LPS) transport protein A like domain"/>
    <property type="match status" value="1"/>
</dbReference>
<evidence type="ECO:0000259" key="5">
    <source>
        <dbReference type="Pfam" id="PF03968"/>
    </source>
</evidence>
<dbReference type="AlphaFoldDB" id="A0AAX3LPM1"/>
<dbReference type="GO" id="GO:0001530">
    <property type="term" value="F:lipopolysaccharide binding"/>
    <property type="evidence" value="ECO:0007669"/>
    <property type="project" value="InterPro"/>
</dbReference>
<name>A0AAX3LPM1_9RHOB</name>